<evidence type="ECO:0000256" key="1">
    <source>
        <dbReference type="SAM" id="Phobius"/>
    </source>
</evidence>
<feature type="non-terminal residue" evidence="2">
    <location>
        <position position="116"/>
    </location>
</feature>
<feature type="non-terminal residue" evidence="2">
    <location>
        <position position="1"/>
    </location>
</feature>
<keyword evidence="1" id="KW-1133">Transmembrane helix</keyword>
<protein>
    <submittedName>
        <fullName evidence="2">Uncharacterized protein</fullName>
    </submittedName>
</protein>
<gene>
    <name evidence="2" type="ORF">Goari_020672</name>
</gene>
<organism evidence="2 3">
    <name type="scientific">Gossypium aridum</name>
    <name type="common">American cotton</name>
    <name type="synonym">Erioxylum aridum</name>
    <dbReference type="NCBI Taxonomy" id="34290"/>
    <lineage>
        <taxon>Eukaryota</taxon>
        <taxon>Viridiplantae</taxon>
        <taxon>Streptophyta</taxon>
        <taxon>Embryophyta</taxon>
        <taxon>Tracheophyta</taxon>
        <taxon>Spermatophyta</taxon>
        <taxon>Magnoliopsida</taxon>
        <taxon>eudicotyledons</taxon>
        <taxon>Gunneridae</taxon>
        <taxon>Pentapetalae</taxon>
        <taxon>rosids</taxon>
        <taxon>malvids</taxon>
        <taxon>Malvales</taxon>
        <taxon>Malvaceae</taxon>
        <taxon>Malvoideae</taxon>
        <taxon>Gossypium</taxon>
    </lineage>
</organism>
<dbReference type="AlphaFoldDB" id="A0A7J8YU66"/>
<proteinExistence type="predicted"/>
<dbReference type="EMBL" id="JABFAA010354363">
    <property type="protein sequence ID" value="MBA0702882.1"/>
    <property type="molecule type" value="Genomic_DNA"/>
</dbReference>
<name>A0A7J8YU66_GOSAI</name>
<sequence length="116" mass="13142">AHLYHSRDDSVALVAQTVILYVFENILKLITSIHAILNWGTVAGVGFALPNRREALIISLVIFSALAKLHIVFLLLEAYYTWQLHIDNLTSSKIDVVPKFCTDNVSPERNWLGRIR</sequence>
<keyword evidence="1" id="KW-0472">Membrane</keyword>
<keyword evidence="3" id="KW-1185">Reference proteome</keyword>
<keyword evidence="1" id="KW-0812">Transmembrane</keyword>
<evidence type="ECO:0000313" key="3">
    <source>
        <dbReference type="Proteomes" id="UP000593577"/>
    </source>
</evidence>
<reference evidence="2 3" key="1">
    <citation type="journal article" date="2019" name="Genome Biol. Evol.">
        <title>Insights into the evolution of the New World diploid cottons (Gossypium, subgenus Houzingenia) based on genome sequencing.</title>
        <authorList>
            <person name="Grover C.E."/>
            <person name="Arick M.A. 2nd"/>
            <person name="Thrash A."/>
            <person name="Conover J.L."/>
            <person name="Sanders W.S."/>
            <person name="Peterson D.G."/>
            <person name="Frelichowski J.E."/>
            <person name="Scheffler J.A."/>
            <person name="Scheffler B.E."/>
            <person name="Wendel J.F."/>
        </authorList>
    </citation>
    <scope>NUCLEOTIDE SEQUENCE [LARGE SCALE GENOMIC DNA]</scope>
    <source>
        <strain evidence="2">185</strain>
        <tissue evidence="2">Leaf</tissue>
    </source>
</reference>
<comment type="caution">
    <text evidence="2">The sequence shown here is derived from an EMBL/GenBank/DDBJ whole genome shotgun (WGS) entry which is preliminary data.</text>
</comment>
<dbReference type="Proteomes" id="UP000593577">
    <property type="component" value="Unassembled WGS sequence"/>
</dbReference>
<evidence type="ECO:0000313" key="2">
    <source>
        <dbReference type="EMBL" id="MBA0702882.1"/>
    </source>
</evidence>
<feature type="transmembrane region" description="Helical" evidence="1">
    <location>
        <begin position="29"/>
        <end position="49"/>
    </location>
</feature>
<feature type="transmembrane region" description="Helical" evidence="1">
    <location>
        <begin position="55"/>
        <end position="76"/>
    </location>
</feature>
<accession>A0A7J8YU66</accession>